<evidence type="ECO:0000256" key="2">
    <source>
        <dbReference type="ARBA" id="ARBA00022963"/>
    </source>
</evidence>
<dbReference type="EMBL" id="JASJEX010000002">
    <property type="protein sequence ID" value="MDJ1129470.1"/>
    <property type="molecule type" value="Genomic_DNA"/>
</dbReference>
<dbReference type="Proteomes" id="UP001431693">
    <property type="component" value="Unassembled WGS sequence"/>
</dbReference>
<dbReference type="InterPro" id="IPR045943">
    <property type="entry name" value="DUF6363"/>
</dbReference>
<reference evidence="6" key="1">
    <citation type="submission" date="2023-05" db="EMBL/GenBank/DDBJ databases">
        <title>[olsenella] sp. nov., isolated from a pig farm feces dump.</title>
        <authorList>
            <person name="Chang Y.-H."/>
        </authorList>
    </citation>
    <scope>NUCLEOTIDE SEQUENCE</scope>
    <source>
        <strain evidence="6">YH-ols2217</strain>
    </source>
</reference>
<feature type="short sequence motif" description="DGA/G" evidence="4">
    <location>
        <begin position="161"/>
        <end position="163"/>
    </location>
</feature>
<feature type="short sequence motif" description="GXSXG" evidence="4">
    <location>
        <begin position="39"/>
        <end position="43"/>
    </location>
</feature>
<feature type="active site" description="Proton acceptor" evidence="4">
    <location>
        <position position="161"/>
    </location>
</feature>
<dbReference type="Pfam" id="PF01734">
    <property type="entry name" value="Patatin"/>
    <property type="match status" value="1"/>
</dbReference>
<dbReference type="Gene3D" id="3.40.1090.10">
    <property type="entry name" value="Cytosolic phospholipase A2 catalytic domain"/>
    <property type="match status" value="1"/>
</dbReference>
<feature type="short sequence motif" description="GXGXXG" evidence="4">
    <location>
        <begin position="11"/>
        <end position="16"/>
    </location>
</feature>
<dbReference type="PROSITE" id="PS51635">
    <property type="entry name" value="PNPLA"/>
    <property type="match status" value="1"/>
</dbReference>
<dbReference type="InterPro" id="IPR016035">
    <property type="entry name" value="Acyl_Trfase/lysoPLipase"/>
</dbReference>
<sequence length="279" mass="30707">MATKTALVLEGGGMRGMFTAGVLDVLAEHGKTDFSHVYGVSAGAINGANFLAGQPGRFCRDVLAYRDDPNFMGPWSYATTGNVSSREFLYEKVNKSYDPYDYATFNRNETPFTVVATDLTFGTPVYLDVESLPEHMDAIVASSSLPCLSETVEYQGNRLLDGGTSDSVPVERALADGAERLVVVLTRHWGYQKRHGYSLMPMAKRLYADYPYYLQALDTRAERYNAQRETIGRLQTEGVAEVVAPTKPVEMSVLGSDGHGLLELYVDGRRMGASLLDRL</sequence>
<name>A0ABT6ZK92_9ACTN</name>
<organism evidence="6 7">
    <name type="scientific">Kribbibacterium absianum</name>
    <dbReference type="NCBI Taxonomy" id="3044210"/>
    <lineage>
        <taxon>Bacteria</taxon>
        <taxon>Bacillati</taxon>
        <taxon>Actinomycetota</taxon>
        <taxon>Coriobacteriia</taxon>
        <taxon>Coriobacteriales</taxon>
        <taxon>Kribbibacteriaceae</taxon>
        <taxon>Kribbibacterium</taxon>
    </lineage>
</organism>
<comment type="caution">
    <text evidence="6">The sequence shown here is derived from an EMBL/GenBank/DDBJ whole genome shotgun (WGS) entry which is preliminary data.</text>
</comment>
<dbReference type="PANTHER" id="PTHR14226:SF25">
    <property type="entry name" value="PHOSPHOESTERASE"/>
    <property type="match status" value="1"/>
</dbReference>
<evidence type="ECO:0000256" key="4">
    <source>
        <dbReference type="PROSITE-ProRule" id="PRU01161"/>
    </source>
</evidence>
<protein>
    <submittedName>
        <fullName evidence="6">Patatin family protein</fullName>
    </submittedName>
</protein>
<gene>
    <name evidence="6" type="ORF">QJ043_05175</name>
</gene>
<keyword evidence="3 4" id="KW-0443">Lipid metabolism</keyword>
<feature type="domain" description="PNPLA" evidence="5">
    <location>
        <begin position="7"/>
        <end position="174"/>
    </location>
</feature>
<dbReference type="InterPro" id="IPR050301">
    <property type="entry name" value="NTE"/>
</dbReference>
<dbReference type="InterPro" id="IPR002641">
    <property type="entry name" value="PNPLA_dom"/>
</dbReference>
<dbReference type="InterPro" id="IPR037483">
    <property type="entry name" value="YjjU-like"/>
</dbReference>
<evidence type="ECO:0000256" key="1">
    <source>
        <dbReference type="ARBA" id="ARBA00022801"/>
    </source>
</evidence>
<dbReference type="CDD" id="cd07208">
    <property type="entry name" value="Pat_hypo_Ecoli_yjju_like"/>
    <property type="match status" value="1"/>
</dbReference>
<keyword evidence="7" id="KW-1185">Reference proteome</keyword>
<keyword evidence="2 4" id="KW-0442">Lipid degradation</keyword>
<evidence type="ECO:0000259" key="5">
    <source>
        <dbReference type="PROSITE" id="PS51635"/>
    </source>
</evidence>
<dbReference type="RefSeq" id="WP_283713742.1">
    <property type="nucleotide sequence ID" value="NZ_JASJEW010000006.1"/>
</dbReference>
<evidence type="ECO:0000256" key="3">
    <source>
        <dbReference type="ARBA" id="ARBA00023098"/>
    </source>
</evidence>
<accession>A0ABT6ZK92</accession>
<keyword evidence="1 4" id="KW-0378">Hydrolase</keyword>
<dbReference type="PANTHER" id="PTHR14226">
    <property type="entry name" value="NEUROPATHY TARGET ESTERASE/SWISS CHEESE D.MELANOGASTER"/>
    <property type="match status" value="1"/>
</dbReference>
<evidence type="ECO:0000313" key="7">
    <source>
        <dbReference type="Proteomes" id="UP001431693"/>
    </source>
</evidence>
<evidence type="ECO:0000313" key="6">
    <source>
        <dbReference type="EMBL" id="MDJ1129470.1"/>
    </source>
</evidence>
<dbReference type="SUPFAM" id="SSF52151">
    <property type="entry name" value="FabD/lysophospholipase-like"/>
    <property type="match status" value="1"/>
</dbReference>
<dbReference type="Pfam" id="PF19890">
    <property type="entry name" value="DUF6363"/>
    <property type="match status" value="1"/>
</dbReference>
<proteinExistence type="predicted"/>
<feature type="active site" description="Nucleophile" evidence="4">
    <location>
        <position position="41"/>
    </location>
</feature>